<dbReference type="Proteomes" id="UP000662873">
    <property type="component" value="Chromosome"/>
</dbReference>
<evidence type="ECO:0000256" key="1">
    <source>
        <dbReference type="ARBA" id="ARBA00022481"/>
    </source>
</evidence>
<proteinExistence type="predicted"/>
<evidence type="ECO:0000313" key="4">
    <source>
        <dbReference type="Proteomes" id="UP000662873"/>
    </source>
</evidence>
<dbReference type="Gene3D" id="3.30.700.10">
    <property type="entry name" value="Glycoprotein, Type 4 Pilin"/>
    <property type="match status" value="1"/>
</dbReference>
<evidence type="ECO:0000313" key="3">
    <source>
        <dbReference type="EMBL" id="BBO24092.1"/>
    </source>
</evidence>
<dbReference type="PRINTS" id="PR00813">
    <property type="entry name" value="BCTERIALGSPG"/>
</dbReference>
<sequence length="229" mass="25749">MRQLPRRQKGTLGMTLIEVICVVGIVASLAALMFPTFASSRRAAQVGVCLSNLQQCDRALKLYSIDFDDMVPRGKDCVDLQIPEVHPASIRPEIRAIPLLTDLTGPYLQKREVWRCPLDSGTLALDTAPHMAFPNHPSLFESCGMSYSFITSLGLGASWTSIERLSEQMILADQAGHWHPGSQALDPRMMIGDHMTLWQTYRYNIAYFDGHVAQNRTYTQHRDAWGRSR</sequence>
<name>A0A809RW57_9BACT</name>
<dbReference type="GO" id="GO:0015627">
    <property type="term" value="C:type II protein secretion system complex"/>
    <property type="evidence" value="ECO:0007669"/>
    <property type="project" value="InterPro"/>
</dbReference>
<keyword evidence="1" id="KW-0488">Methylation</keyword>
<keyword evidence="2" id="KW-1133">Transmembrane helix</keyword>
<dbReference type="AlphaFoldDB" id="A0A809RW57"/>
<dbReference type="InterPro" id="IPR000983">
    <property type="entry name" value="Bac_GSPG_pilin"/>
</dbReference>
<accession>A0A809RW57</accession>
<protein>
    <submittedName>
        <fullName evidence="3">Type II secretory pathway, pseudopilin PulG</fullName>
    </submittedName>
</protein>
<gene>
    <name evidence="3" type="ORF">NPRO_16870</name>
</gene>
<keyword evidence="2" id="KW-0812">Transmembrane</keyword>
<dbReference type="GO" id="GO:0015628">
    <property type="term" value="P:protein secretion by the type II secretion system"/>
    <property type="evidence" value="ECO:0007669"/>
    <property type="project" value="InterPro"/>
</dbReference>
<dbReference type="InterPro" id="IPR045584">
    <property type="entry name" value="Pilin-like"/>
</dbReference>
<dbReference type="SUPFAM" id="SSF54523">
    <property type="entry name" value="Pili subunits"/>
    <property type="match status" value="1"/>
</dbReference>
<feature type="transmembrane region" description="Helical" evidence="2">
    <location>
        <begin position="12"/>
        <end position="34"/>
    </location>
</feature>
<dbReference type="KEGG" id="npy:NPRO_16870"/>
<evidence type="ECO:0000256" key="2">
    <source>
        <dbReference type="SAM" id="Phobius"/>
    </source>
</evidence>
<keyword evidence="2" id="KW-0472">Membrane</keyword>
<dbReference type="EMBL" id="AP021858">
    <property type="protein sequence ID" value="BBO24092.1"/>
    <property type="molecule type" value="Genomic_DNA"/>
</dbReference>
<reference evidence="3" key="1">
    <citation type="journal article" name="DNA Res.">
        <title>The physiological potential of anammox bacteria as revealed by their core genome structure.</title>
        <authorList>
            <person name="Okubo T."/>
            <person name="Toyoda A."/>
            <person name="Fukuhara K."/>
            <person name="Uchiyama I."/>
            <person name="Harigaya Y."/>
            <person name="Kuroiwa M."/>
            <person name="Suzuki T."/>
            <person name="Murakami Y."/>
            <person name="Suwa Y."/>
            <person name="Takami H."/>
        </authorList>
    </citation>
    <scope>NUCLEOTIDE SEQUENCE</scope>
    <source>
        <strain evidence="3">317325-2</strain>
    </source>
</reference>
<organism evidence="3 4">
    <name type="scientific">Candidatus Nitrosymbiomonas proteolyticus</name>
    <dbReference type="NCBI Taxonomy" id="2608984"/>
    <lineage>
        <taxon>Bacteria</taxon>
        <taxon>Bacillati</taxon>
        <taxon>Armatimonadota</taxon>
        <taxon>Armatimonadota incertae sedis</taxon>
        <taxon>Candidatus Nitrosymbiomonas</taxon>
    </lineage>
</organism>